<accession>A0A829Z8R1</accession>
<evidence type="ECO:0000313" key="3">
    <source>
        <dbReference type="Proteomes" id="UP000490821"/>
    </source>
</evidence>
<sequence length="65" mass="7706">MIRKVLKEIQKLEKEKSLKLDAKSKLENEIAEHTTRLKQLYSLKNEYEKIENGINQYFNPPSENA</sequence>
<protein>
    <submittedName>
        <fullName evidence="2">Uncharacterized protein</fullName>
    </submittedName>
</protein>
<organism evidence="2 3">
    <name type="scientific">Thomasclavelia cocleata</name>
    <dbReference type="NCBI Taxonomy" id="69824"/>
    <lineage>
        <taxon>Bacteria</taxon>
        <taxon>Bacillati</taxon>
        <taxon>Bacillota</taxon>
        <taxon>Erysipelotrichia</taxon>
        <taxon>Erysipelotrichales</taxon>
        <taxon>Coprobacillaceae</taxon>
        <taxon>Thomasclavelia</taxon>
    </lineage>
</organism>
<dbReference type="Proteomes" id="UP000490821">
    <property type="component" value="Unassembled WGS sequence"/>
</dbReference>
<dbReference type="EMBL" id="BLMI01000080">
    <property type="protein sequence ID" value="GFI40733.1"/>
    <property type="molecule type" value="Genomic_DNA"/>
</dbReference>
<comment type="caution">
    <text evidence="2">The sequence shown here is derived from an EMBL/GenBank/DDBJ whole genome shotgun (WGS) entry which is preliminary data.</text>
</comment>
<gene>
    <name evidence="2" type="ORF">IMSAGC017_00768</name>
</gene>
<evidence type="ECO:0000256" key="1">
    <source>
        <dbReference type="SAM" id="Coils"/>
    </source>
</evidence>
<proteinExistence type="predicted"/>
<keyword evidence="1" id="KW-0175">Coiled coil</keyword>
<feature type="coiled-coil region" evidence="1">
    <location>
        <begin position="2"/>
        <end position="43"/>
    </location>
</feature>
<reference evidence="2 3" key="1">
    <citation type="journal article" date="2020" name="Microbiome">
        <title>Single-cell genomics of uncultured bacteria reveals dietary fiber responders in the mouse gut microbiota.</title>
        <authorList>
            <person name="Chijiiwa R."/>
            <person name="Hosokawa M."/>
            <person name="Kogawa M."/>
            <person name="Nishikawa Y."/>
            <person name="Ide K."/>
            <person name="Sakanashi C."/>
            <person name="Takahashi K."/>
            <person name="Takeyama H."/>
        </authorList>
    </citation>
    <scope>NUCLEOTIDE SEQUENCE [LARGE SCALE GENOMIC DNA]</scope>
    <source>
        <strain evidence="2">IMSAGC_017</strain>
    </source>
</reference>
<name>A0A829Z8R1_9FIRM</name>
<evidence type="ECO:0000313" key="2">
    <source>
        <dbReference type="EMBL" id="GFI40733.1"/>
    </source>
</evidence>
<dbReference type="AlphaFoldDB" id="A0A829Z8R1"/>